<protein>
    <submittedName>
        <fullName evidence="1">Glycerophosphodiester phosphodiesterase family protein</fullName>
    </submittedName>
</protein>
<evidence type="ECO:0000313" key="2">
    <source>
        <dbReference type="Proteomes" id="UP001226091"/>
    </source>
</evidence>
<name>A0ACD4R5Y8_9BACI</name>
<dbReference type="Proteomes" id="UP001226091">
    <property type="component" value="Chromosome"/>
</dbReference>
<keyword evidence="2" id="KW-1185">Reference proteome</keyword>
<dbReference type="EMBL" id="CP126116">
    <property type="protein sequence ID" value="WHZ55882.1"/>
    <property type="molecule type" value="Genomic_DNA"/>
</dbReference>
<proteinExistence type="predicted"/>
<organism evidence="1 2">
    <name type="scientific">Metabacillus hrfriensis</name>
    <dbReference type="NCBI Taxonomy" id="3048891"/>
    <lineage>
        <taxon>Bacteria</taxon>
        <taxon>Bacillati</taxon>
        <taxon>Bacillota</taxon>
        <taxon>Bacilli</taxon>
        <taxon>Bacillales</taxon>
        <taxon>Bacillaceae</taxon>
        <taxon>Metabacillus</taxon>
    </lineage>
</organism>
<evidence type="ECO:0000313" key="1">
    <source>
        <dbReference type="EMBL" id="WHZ55882.1"/>
    </source>
</evidence>
<gene>
    <name evidence="1" type="ORF">QLQ22_14275</name>
</gene>
<sequence>MIQLKYLVVIVFLLTFLAHYFLAADPPSFNEELFIAHRGLSSIAPENTMSSFNHAALEGFNMIELDVQMSKDKHLVVIHDITLKRTAGLDKKISDLTLKELKTLDVGEWYDESFAGEKIPTLDEVFMKFKDRYHLLIDLKRPSIYPGIEKVLTDKILDTYSPHEFSMLSIQSTELKSIMLLNTFLPQIKKGLVISSHITYHQLNELGAKIDFITLHKRCLNYYFYQQAKRAKLTLYVWGIHNKYDYKNVKRLAVDGVVVGKRFD</sequence>
<reference evidence="2" key="1">
    <citation type="journal article" date="2025" name="Aquaculture">
        <title>Assessment of the bioflocculant production and safety properties of Metabacillus hrfriensis sp. nov. based on phenotypic and whole-genome sequencing analysis.</title>
        <authorList>
            <person name="Zhang R."/>
            <person name="Zhao Z."/>
            <person name="Luo L."/>
            <person name="Wang S."/>
            <person name="Guo K."/>
            <person name="Xu W."/>
        </authorList>
    </citation>
    <scope>NUCLEOTIDE SEQUENCE [LARGE SCALE GENOMIC DNA]</scope>
    <source>
        <strain evidence="2">CT-WN-B3</strain>
    </source>
</reference>
<accession>A0ACD4R5Y8</accession>